<evidence type="ECO:0000256" key="1">
    <source>
        <dbReference type="SAM" id="MobiDB-lite"/>
    </source>
</evidence>
<feature type="region of interest" description="Disordered" evidence="1">
    <location>
        <begin position="47"/>
        <end position="176"/>
    </location>
</feature>
<dbReference type="EMBL" id="JBAHYK010002920">
    <property type="protein sequence ID" value="KAL0564216.1"/>
    <property type="molecule type" value="Genomic_DNA"/>
</dbReference>
<feature type="compositionally biased region" description="Polar residues" evidence="1">
    <location>
        <begin position="276"/>
        <end position="289"/>
    </location>
</feature>
<gene>
    <name evidence="2" type="ORF">V5O48_017837</name>
</gene>
<feature type="region of interest" description="Disordered" evidence="1">
    <location>
        <begin position="1"/>
        <end position="32"/>
    </location>
</feature>
<reference evidence="2 3" key="1">
    <citation type="submission" date="2024-02" db="EMBL/GenBank/DDBJ databases">
        <title>A draft genome for the cacao thread blight pathogen Marasmius crinis-equi.</title>
        <authorList>
            <person name="Cohen S.P."/>
            <person name="Baruah I.K."/>
            <person name="Amoako-Attah I."/>
            <person name="Bukari Y."/>
            <person name="Meinhardt L.W."/>
            <person name="Bailey B.A."/>
        </authorList>
    </citation>
    <scope>NUCLEOTIDE SEQUENCE [LARGE SCALE GENOMIC DNA]</scope>
    <source>
        <strain evidence="2 3">GH-76</strain>
    </source>
</reference>
<feature type="compositionally biased region" description="Low complexity" evidence="1">
    <location>
        <begin position="51"/>
        <end position="65"/>
    </location>
</feature>
<sequence>MPPERRTVSFGKALKSPIKKQGKSHKQPVSLDVQKQRWRDLEERIAQLQRPSQSTPSPSSLAFPFPLAPREDSSVLPVEAADRTTNGAELHLDMDVSTSPTRFKLSDSMHSTPPLPSVDGDDMDLLSELPGHGDSNLVPEPPTPSKPTKATPKAMPKRHRKRRKRTERADDTTEERPDLVEWWKEVLKTLEGPLLLYKERTLGAVVDQGGAPLHQCKGACSIIEETTLQGSPVKDPICRSLGQALQWYNVLQLGINRSLDDVLESIKPHLSLLPDTISTLPQPNATSSAFEKAVPKHEGQPTAMAQPEPPEPVAQRKPPEPAVQPEHLESTAQPEPPEPPTTPGRVSGYLQRLCPACFGGTRFGSSFKR</sequence>
<evidence type="ECO:0000313" key="2">
    <source>
        <dbReference type="EMBL" id="KAL0564216.1"/>
    </source>
</evidence>
<evidence type="ECO:0000313" key="3">
    <source>
        <dbReference type="Proteomes" id="UP001465976"/>
    </source>
</evidence>
<organism evidence="2 3">
    <name type="scientific">Marasmius crinis-equi</name>
    <dbReference type="NCBI Taxonomy" id="585013"/>
    <lineage>
        <taxon>Eukaryota</taxon>
        <taxon>Fungi</taxon>
        <taxon>Dikarya</taxon>
        <taxon>Basidiomycota</taxon>
        <taxon>Agaricomycotina</taxon>
        <taxon>Agaricomycetes</taxon>
        <taxon>Agaricomycetidae</taxon>
        <taxon>Agaricales</taxon>
        <taxon>Marasmiineae</taxon>
        <taxon>Marasmiaceae</taxon>
        <taxon>Marasmius</taxon>
    </lineage>
</organism>
<accession>A0ABR3EMW7</accession>
<feature type="non-terminal residue" evidence="2">
    <location>
        <position position="369"/>
    </location>
</feature>
<dbReference type="Proteomes" id="UP001465976">
    <property type="component" value="Unassembled WGS sequence"/>
</dbReference>
<keyword evidence="3" id="KW-1185">Reference proteome</keyword>
<feature type="compositionally biased region" description="Basic and acidic residues" evidence="1">
    <location>
        <begin position="167"/>
        <end position="176"/>
    </location>
</feature>
<proteinExistence type="predicted"/>
<feature type="region of interest" description="Disordered" evidence="1">
    <location>
        <begin position="276"/>
        <end position="348"/>
    </location>
</feature>
<name>A0ABR3EMW7_9AGAR</name>
<feature type="compositionally biased region" description="Basic residues" evidence="1">
    <location>
        <begin position="17"/>
        <end position="26"/>
    </location>
</feature>
<protein>
    <submittedName>
        <fullName evidence="2">Uncharacterized protein</fullName>
    </submittedName>
</protein>
<comment type="caution">
    <text evidence="2">The sequence shown here is derived from an EMBL/GenBank/DDBJ whole genome shotgun (WGS) entry which is preliminary data.</text>
</comment>
<feature type="compositionally biased region" description="Basic residues" evidence="1">
    <location>
        <begin position="155"/>
        <end position="166"/>
    </location>
</feature>